<dbReference type="PANTHER" id="PTHR43872:SF1">
    <property type="entry name" value="MONOOXYGENASE, PUTATIVE (AFU_ORTHOLOGUE AFUA_8G02570)-RELATED"/>
    <property type="match status" value="1"/>
</dbReference>
<evidence type="ECO:0000256" key="3">
    <source>
        <dbReference type="ARBA" id="ARBA00022630"/>
    </source>
</evidence>
<organism evidence="8 9">
    <name type="scientific">Sphingopyxis italica</name>
    <dbReference type="NCBI Taxonomy" id="1129133"/>
    <lineage>
        <taxon>Bacteria</taxon>
        <taxon>Pseudomonadati</taxon>
        <taxon>Pseudomonadota</taxon>
        <taxon>Alphaproteobacteria</taxon>
        <taxon>Sphingomonadales</taxon>
        <taxon>Sphingomonadaceae</taxon>
        <taxon>Sphingopyxis</taxon>
    </lineage>
</organism>
<dbReference type="InterPro" id="IPR051820">
    <property type="entry name" value="FAD-binding_MO"/>
</dbReference>
<keyword evidence="5" id="KW-0521">NADP</keyword>
<comment type="similarity">
    <text evidence="2">Belongs to the FAD-binding monooxygenase family.</text>
</comment>
<accession>A0A7X6B9F7</accession>
<proteinExistence type="inferred from homology"/>
<sequence length="512" mass="57204">MAGTATMERPVDAKAAPVDQDVLIVGAGISGIGMAVHLQMNCPDHSFTLVERREQLGGTWDLFRYPGIRSDSDMHTLGFIFEPWKHEKSIADGPAILEYLNRIVDERHIRERIRLDSKVVGADWDSATARWTVTMEDSKGATSTTTARWLYLGSGYYDYDEPFDAGFAGREDFEGQIIHPQFWPKDLDYRDKKIVVIGSGATAVTIVPSMKEAAHVTMLQRTPTWYFIRPAKDGFANFLRKFLPEKLAYKITRFKNVRLQDIAFRRAREKPEKVKEFLTNKLKASLGDHYDAEAFTPPYNPWEQRLCLVPDADFFEAMKAGEASVVTDHIERFDASGIQLKSGKHLDADIIITATGLKLAVAGKIPVRVDGAPVDWHDHFYYKACMFSNVPNFSAVFGYLNASWTLRADVVSEYVCRVLNHMKDTGTTVATPALADPASLEEENVFDFSSGYIQRGLHIMPKSTAALPWRLSQNYVQDRVDMRTGAIADGVLTFSNAKAAATAAPAELEAAE</sequence>
<gene>
    <name evidence="8" type="ORF">GGR90_002438</name>
</gene>
<dbReference type="AlphaFoldDB" id="A0A7X6B9F7"/>
<evidence type="ECO:0000256" key="6">
    <source>
        <dbReference type="ARBA" id="ARBA00023002"/>
    </source>
</evidence>
<evidence type="ECO:0000256" key="2">
    <source>
        <dbReference type="ARBA" id="ARBA00010139"/>
    </source>
</evidence>
<keyword evidence="7" id="KW-0503">Monooxygenase</keyword>
<evidence type="ECO:0000313" key="8">
    <source>
        <dbReference type="EMBL" id="NJB90244.1"/>
    </source>
</evidence>
<dbReference type="SUPFAM" id="SSF51905">
    <property type="entry name" value="FAD/NAD(P)-binding domain"/>
    <property type="match status" value="1"/>
</dbReference>
<dbReference type="EMBL" id="JAATIT010000003">
    <property type="protein sequence ID" value="NJB90244.1"/>
    <property type="molecule type" value="Genomic_DNA"/>
</dbReference>
<protein>
    <submittedName>
        <fullName evidence="8">Cation diffusion facilitator CzcD-associated flavoprotein CzcO</fullName>
    </submittedName>
</protein>
<comment type="caution">
    <text evidence="8">The sequence shown here is derived from an EMBL/GenBank/DDBJ whole genome shotgun (WGS) entry which is preliminary data.</text>
</comment>
<evidence type="ECO:0000256" key="7">
    <source>
        <dbReference type="ARBA" id="ARBA00023033"/>
    </source>
</evidence>
<comment type="cofactor">
    <cofactor evidence="1">
        <name>FAD</name>
        <dbReference type="ChEBI" id="CHEBI:57692"/>
    </cofactor>
</comment>
<keyword evidence="4" id="KW-0274">FAD</keyword>
<evidence type="ECO:0000256" key="1">
    <source>
        <dbReference type="ARBA" id="ARBA00001974"/>
    </source>
</evidence>
<dbReference type="Proteomes" id="UP000535078">
    <property type="component" value="Unassembled WGS sequence"/>
</dbReference>
<dbReference type="Gene3D" id="3.50.50.60">
    <property type="entry name" value="FAD/NAD(P)-binding domain"/>
    <property type="match status" value="2"/>
</dbReference>
<dbReference type="FunFam" id="3.50.50.60:FF:000228">
    <property type="entry name" value="FAD-containing monooxygenase EthA"/>
    <property type="match status" value="1"/>
</dbReference>
<name>A0A7X6B9F7_9SPHN</name>
<evidence type="ECO:0000256" key="5">
    <source>
        <dbReference type="ARBA" id="ARBA00022857"/>
    </source>
</evidence>
<keyword evidence="3" id="KW-0285">Flavoprotein</keyword>
<keyword evidence="9" id="KW-1185">Reference proteome</keyword>
<dbReference type="RefSeq" id="WP_245198644.1">
    <property type="nucleotide sequence ID" value="NZ_JAATIT010000003.1"/>
</dbReference>
<dbReference type="PANTHER" id="PTHR43872">
    <property type="entry name" value="MONOOXYGENASE, PUTATIVE (AFU_ORTHOLOGUE AFUA_8G02570)-RELATED"/>
    <property type="match status" value="1"/>
</dbReference>
<keyword evidence="6" id="KW-0560">Oxidoreductase</keyword>
<dbReference type="Pfam" id="PF13738">
    <property type="entry name" value="Pyr_redox_3"/>
    <property type="match status" value="1"/>
</dbReference>
<reference evidence="8 9" key="1">
    <citation type="submission" date="2020-03" db="EMBL/GenBank/DDBJ databases">
        <title>Genomic Encyclopedia of Type Strains, Phase IV (KMG-IV): sequencing the most valuable type-strain genomes for metagenomic binning, comparative biology and taxonomic classification.</title>
        <authorList>
            <person name="Goeker M."/>
        </authorList>
    </citation>
    <scope>NUCLEOTIDE SEQUENCE [LARGE SCALE GENOMIC DNA]</scope>
    <source>
        <strain evidence="8 9">DSM 25229</strain>
    </source>
</reference>
<dbReference type="InterPro" id="IPR036188">
    <property type="entry name" value="FAD/NAD-bd_sf"/>
</dbReference>
<evidence type="ECO:0000313" key="9">
    <source>
        <dbReference type="Proteomes" id="UP000535078"/>
    </source>
</evidence>
<evidence type="ECO:0000256" key="4">
    <source>
        <dbReference type="ARBA" id="ARBA00022827"/>
    </source>
</evidence>
<dbReference type="GO" id="GO:0004497">
    <property type="term" value="F:monooxygenase activity"/>
    <property type="evidence" value="ECO:0007669"/>
    <property type="project" value="UniProtKB-KW"/>
</dbReference>